<evidence type="ECO:0000256" key="6">
    <source>
        <dbReference type="ARBA" id="ARBA00022490"/>
    </source>
</evidence>
<evidence type="ECO:0000256" key="3">
    <source>
        <dbReference type="ARBA" id="ARBA00005790"/>
    </source>
</evidence>
<dbReference type="GO" id="GO:0004385">
    <property type="term" value="F:GMP kinase activity"/>
    <property type="evidence" value="ECO:0007669"/>
    <property type="project" value="UniProtKB-UniRule"/>
</dbReference>
<evidence type="ECO:0000256" key="5">
    <source>
        <dbReference type="ARBA" id="ARBA00016296"/>
    </source>
</evidence>
<dbReference type="EMBL" id="JPEO01000005">
    <property type="protein sequence ID" value="KFZ37715.1"/>
    <property type="molecule type" value="Genomic_DNA"/>
</dbReference>
<dbReference type="HAMAP" id="MF_00328">
    <property type="entry name" value="Guanylate_kinase"/>
    <property type="match status" value="1"/>
</dbReference>
<keyword evidence="8 13" id="KW-0547">Nucleotide-binding</keyword>
<dbReference type="eggNOG" id="COG0194">
    <property type="taxonomic scope" value="Bacteria"/>
</dbReference>
<dbReference type="InterPro" id="IPR008144">
    <property type="entry name" value="Guanylate_kin-like_dom"/>
</dbReference>
<dbReference type="AlphaFoldDB" id="A0A094JCR5"/>
<keyword evidence="9 13" id="KW-0418">Kinase</keyword>
<dbReference type="Gene3D" id="3.40.50.300">
    <property type="entry name" value="P-loop containing nucleotide triphosphate hydrolases"/>
    <property type="match status" value="1"/>
</dbReference>
<evidence type="ECO:0000313" key="16">
    <source>
        <dbReference type="Proteomes" id="UP000029264"/>
    </source>
</evidence>
<reference evidence="15 16" key="1">
    <citation type="submission" date="2014-06" db="EMBL/GenBank/DDBJ databases">
        <title>Shewanella sp. YQH10.</title>
        <authorList>
            <person name="Liu Y."/>
            <person name="Zeng R."/>
        </authorList>
    </citation>
    <scope>NUCLEOTIDE SEQUENCE [LARGE SCALE GENOMIC DNA]</scope>
    <source>
        <strain evidence="15 16">YQH10</strain>
    </source>
</reference>
<dbReference type="Gene3D" id="3.30.63.10">
    <property type="entry name" value="Guanylate Kinase phosphate binding domain"/>
    <property type="match status" value="1"/>
</dbReference>
<dbReference type="SMART" id="SM00072">
    <property type="entry name" value="GuKc"/>
    <property type="match status" value="1"/>
</dbReference>
<evidence type="ECO:0000256" key="1">
    <source>
        <dbReference type="ARBA" id="ARBA00003531"/>
    </source>
</evidence>
<feature type="domain" description="Guanylate kinase-like" evidence="14">
    <location>
        <begin position="5"/>
        <end position="184"/>
    </location>
</feature>
<dbReference type="STRING" id="1515746.HR45_09875"/>
<evidence type="ECO:0000256" key="10">
    <source>
        <dbReference type="ARBA" id="ARBA00022840"/>
    </source>
</evidence>
<evidence type="ECO:0000256" key="2">
    <source>
        <dbReference type="ARBA" id="ARBA00004496"/>
    </source>
</evidence>
<dbReference type="PANTHER" id="PTHR23117">
    <property type="entry name" value="GUANYLATE KINASE-RELATED"/>
    <property type="match status" value="1"/>
</dbReference>
<dbReference type="Pfam" id="PF00625">
    <property type="entry name" value="Guanylate_kin"/>
    <property type="match status" value="1"/>
</dbReference>
<evidence type="ECO:0000256" key="12">
    <source>
        <dbReference type="ARBA" id="ARBA00048594"/>
    </source>
</evidence>
<comment type="catalytic activity">
    <reaction evidence="12 13">
        <text>GMP + ATP = GDP + ADP</text>
        <dbReference type="Rhea" id="RHEA:20780"/>
        <dbReference type="ChEBI" id="CHEBI:30616"/>
        <dbReference type="ChEBI" id="CHEBI:58115"/>
        <dbReference type="ChEBI" id="CHEBI:58189"/>
        <dbReference type="ChEBI" id="CHEBI:456216"/>
        <dbReference type="EC" id="2.7.4.8"/>
    </reaction>
</comment>
<dbReference type="FunFam" id="3.30.63.10:FF:000002">
    <property type="entry name" value="Guanylate kinase 1"/>
    <property type="match status" value="1"/>
</dbReference>
<protein>
    <recommendedName>
        <fullName evidence="5 13">Guanylate kinase</fullName>
        <ecNumber evidence="4 13">2.7.4.8</ecNumber>
    </recommendedName>
    <alternativeName>
        <fullName evidence="11 13">GMP kinase</fullName>
    </alternativeName>
</protein>
<dbReference type="PANTHER" id="PTHR23117:SF13">
    <property type="entry name" value="GUANYLATE KINASE"/>
    <property type="match status" value="1"/>
</dbReference>
<dbReference type="FunFam" id="3.40.50.300:FF:000855">
    <property type="entry name" value="Guanylate kinase"/>
    <property type="match status" value="1"/>
</dbReference>
<comment type="caution">
    <text evidence="15">The sequence shown here is derived from an EMBL/GenBank/DDBJ whole genome shotgun (WGS) entry which is preliminary data.</text>
</comment>
<organism evidence="15 16">
    <name type="scientific">Shewanella mangrovi</name>
    <dbReference type="NCBI Taxonomy" id="1515746"/>
    <lineage>
        <taxon>Bacteria</taxon>
        <taxon>Pseudomonadati</taxon>
        <taxon>Pseudomonadota</taxon>
        <taxon>Gammaproteobacteria</taxon>
        <taxon>Alteromonadales</taxon>
        <taxon>Shewanellaceae</taxon>
        <taxon>Shewanella</taxon>
    </lineage>
</organism>
<keyword evidence="6 13" id="KW-0963">Cytoplasm</keyword>
<evidence type="ECO:0000313" key="15">
    <source>
        <dbReference type="EMBL" id="KFZ37715.1"/>
    </source>
</evidence>
<evidence type="ECO:0000256" key="11">
    <source>
        <dbReference type="ARBA" id="ARBA00030128"/>
    </source>
</evidence>
<comment type="similarity">
    <text evidence="3 13">Belongs to the guanylate kinase family.</text>
</comment>
<feature type="binding site" evidence="13">
    <location>
        <begin position="12"/>
        <end position="19"/>
    </location>
    <ligand>
        <name>ATP</name>
        <dbReference type="ChEBI" id="CHEBI:30616"/>
    </ligand>
</feature>
<sequence length="207" mass="23208">MSSRGNLFIVSAPSGAGKSSLIAALLADQPADMQVSVSHTTRQPRPGEVHGQHYHFVSVDEFKQLIAEQAFYEWAEVFGNYYGTSRRVIEQTLAQGIDVFLDIDWQGAQQIKQQMPEAIGVFILPPSRDELQRRLTGRGQDSEEVIASRMAKAVSEMSHYFEYDFVIVNDDFETALTDLRAIIRSQRLTQASQTITHSDMLKGLLAE</sequence>
<gene>
    <name evidence="13" type="primary">gmk</name>
    <name evidence="15" type="ORF">HR45_09875</name>
</gene>
<evidence type="ECO:0000256" key="8">
    <source>
        <dbReference type="ARBA" id="ARBA00022741"/>
    </source>
</evidence>
<accession>A0A094JCR5</accession>
<evidence type="ECO:0000256" key="4">
    <source>
        <dbReference type="ARBA" id="ARBA00012961"/>
    </source>
</evidence>
<evidence type="ECO:0000259" key="14">
    <source>
        <dbReference type="PROSITE" id="PS50052"/>
    </source>
</evidence>
<dbReference type="RefSeq" id="WP_037442331.1">
    <property type="nucleotide sequence ID" value="NZ_JPEO01000005.1"/>
</dbReference>
<dbReference type="InterPro" id="IPR017665">
    <property type="entry name" value="Guanylate_kinase"/>
</dbReference>
<evidence type="ECO:0000256" key="9">
    <source>
        <dbReference type="ARBA" id="ARBA00022777"/>
    </source>
</evidence>
<dbReference type="EC" id="2.7.4.8" evidence="4 13"/>
<dbReference type="NCBIfam" id="TIGR03263">
    <property type="entry name" value="guanyl_kin"/>
    <property type="match status" value="1"/>
</dbReference>
<comment type="function">
    <text evidence="1 13">Essential for recycling GMP and indirectly, cGMP.</text>
</comment>
<dbReference type="InterPro" id="IPR027417">
    <property type="entry name" value="P-loop_NTPase"/>
</dbReference>
<dbReference type="PROSITE" id="PS50052">
    <property type="entry name" value="GUANYLATE_KINASE_2"/>
    <property type="match status" value="1"/>
</dbReference>
<dbReference type="Proteomes" id="UP000029264">
    <property type="component" value="Unassembled WGS sequence"/>
</dbReference>
<dbReference type="PROSITE" id="PS00856">
    <property type="entry name" value="GUANYLATE_KINASE_1"/>
    <property type="match status" value="1"/>
</dbReference>
<comment type="subcellular location">
    <subcellularLocation>
        <location evidence="2 13">Cytoplasm</location>
    </subcellularLocation>
</comment>
<dbReference type="GO" id="GO:0005829">
    <property type="term" value="C:cytosol"/>
    <property type="evidence" value="ECO:0007669"/>
    <property type="project" value="TreeGrafter"/>
</dbReference>
<keyword evidence="7 13" id="KW-0808">Transferase</keyword>
<dbReference type="OrthoDB" id="9808150at2"/>
<dbReference type="InterPro" id="IPR008145">
    <property type="entry name" value="GK/Ca_channel_bsu"/>
</dbReference>
<evidence type="ECO:0000256" key="13">
    <source>
        <dbReference type="HAMAP-Rule" id="MF_00328"/>
    </source>
</evidence>
<keyword evidence="10 13" id="KW-0067">ATP-binding</keyword>
<dbReference type="GO" id="GO:0005524">
    <property type="term" value="F:ATP binding"/>
    <property type="evidence" value="ECO:0007669"/>
    <property type="project" value="UniProtKB-UniRule"/>
</dbReference>
<dbReference type="SUPFAM" id="SSF52540">
    <property type="entry name" value="P-loop containing nucleoside triphosphate hydrolases"/>
    <property type="match status" value="1"/>
</dbReference>
<dbReference type="InterPro" id="IPR020590">
    <property type="entry name" value="Guanylate_kinase_CS"/>
</dbReference>
<name>A0A094JCR5_9GAMM</name>
<evidence type="ECO:0000256" key="7">
    <source>
        <dbReference type="ARBA" id="ARBA00022679"/>
    </source>
</evidence>
<dbReference type="CDD" id="cd00071">
    <property type="entry name" value="GMPK"/>
    <property type="match status" value="1"/>
</dbReference>
<keyword evidence="16" id="KW-1185">Reference proteome</keyword>
<proteinExistence type="inferred from homology"/>